<evidence type="ECO:0000313" key="7">
    <source>
        <dbReference type="Proteomes" id="UP000290624"/>
    </source>
</evidence>
<keyword evidence="7" id="KW-1185">Reference proteome</keyword>
<sequence>MARWAAGSEGRLKQVAMDLFLQRGFDDVTVGEIAEAAGVTERTFFRYFADKREVLFVDQAAYHAHFLDGLAASSKTAPMALIEDALRGGAEFFPEERRPLSRARQRVIDSSAALLERESLKRASLTEALTNALIVRGVAPLTAALAAQSGTAAFSITFAGWIAEGETRTFIELLDIAVGELKTLFAER</sequence>
<evidence type="ECO:0000313" key="6">
    <source>
        <dbReference type="EMBL" id="RXW33472.1"/>
    </source>
</evidence>
<name>A0A4Q2EL23_9ACTN</name>
<feature type="DNA-binding region" description="H-T-H motif" evidence="4">
    <location>
        <begin position="29"/>
        <end position="48"/>
    </location>
</feature>
<dbReference type="GO" id="GO:0003700">
    <property type="term" value="F:DNA-binding transcription factor activity"/>
    <property type="evidence" value="ECO:0007669"/>
    <property type="project" value="TreeGrafter"/>
</dbReference>
<evidence type="ECO:0000256" key="2">
    <source>
        <dbReference type="ARBA" id="ARBA00023125"/>
    </source>
</evidence>
<dbReference type="InterPro" id="IPR023772">
    <property type="entry name" value="DNA-bd_HTH_TetR-type_CS"/>
</dbReference>
<dbReference type="Pfam" id="PF00440">
    <property type="entry name" value="TetR_N"/>
    <property type="match status" value="1"/>
</dbReference>
<protein>
    <submittedName>
        <fullName evidence="6">TetR family transcriptional regulator</fullName>
    </submittedName>
</protein>
<dbReference type="PROSITE" id="PS50977">
    <property type="entry name" value="HTH_TETR_2"/>
    <property type="match status" value="1"/>
</dbReference>
<gene>
    <name evidence="6" type="ORF">C1706_01555</name>
</gene>
<dbReference type="PANTHER" id="PTHR30055:SF238">
    <property type="entry name" value="MYCOFACTOCIN BIOSYNTHESIS TRANSCRIPTIONAL REGULATOR MFTR-RELATED"/>
    <property type="match status" value="1"/>
</dbReference>
<keyword evidence="1" id="KW-0805">Transcription regulation</keyword>
<accession>A0A4Q2EL23</accession>
<dbReference type="RefSeq" id="WP_129457437.1">
    <property type="nucleotide sequence ID" value="NZ_PPCV01000001.1"/>
</dbReference>
<dbReference type="SUPFAM" id="SSF46689">
    <property type="entry name" value="Homeodomain-like"/>
    <property type="match status" value="1"/>
</dbReference>
<dbReference type="PANTHER" id="PTHR30055">
    <property type="entry name" value="HTH-TYPE TRANSCRIPTIONAL REGULATOR RUTR"/>
    <property type="match status" value="1"/>
</dbReference>
<evidence type="ECO:0000256" key="4">
    <source>
        <dbReference type="PROSITE-ProRule" id="PRU00335"/>
    </source>
</evidence>
<dbReference type="Gene3D" id="1.10.357.10">
    <property type="entry name" value="Tetracycline Repressor, domain 2"/>
    <property type="match status" value="1"/>
</dbReference>
<comment type="caution">
    <text evidence="6">The sequence shown here is derived from an EMBL/GenBank/DDBJ whole genome shotgun (WGS) entry which is preliminary data.</text>
</comment>
<dbReference type="InterPro" id="IPR009057">
    <property type="entry name" value="Homeodomain-like_sf"/>
</dbReference>
<dbReference type="PROSITE" id="PS01081">
    <property type="entry name" value="HTH_TETR_1"/>
    <property type="match status" value="1"/>
</dbReference>
<evidence type="ECO:0000259" key="5">
    <source>
        <dbReference type="PROSITE" id="PS50977"/>
    </source>
</evidence>
<dbReference type="InterPro" id="IPR001647">
    <property type="entry name" value="HTH_TetR"/>
</dbReference>
<organism evidence="6 7">
    <name type="scientific">Propioniciclava flava</name>
    <dbReference type="NCBI Taxonomy" id="2072026"/>
    <lineage>
        <taxon>Bacteria</taxon>
        <taxon>Bacillati</taxon>
        <taxon>Actinomycetota</taxon>
        <taxon>Actinomycetes</taxon>
        <taxon>Propionibacteriales</taxon>
        <taxon>Propionibacteriaceae</taxon>
        <taxon>Propioniciclava</taxon>
    </lineage>
</organism>
<dbReference type="EMBL" id="PPCV01000001">
    <property type="protein sequence ID" value="RXW33472.1"/>
    <property type="molecule type" value="Genomic_DNA"/>
</dbReference>
<evidence type="ECO:0000256" key="3">
    <source>
        <dbReference type="ARBA" id="ARBA00023163"/>
    </source>
</evidence>
<dbReference type="InterPro" id="IPR050109">
    <property type="entry name" value="HTH-type_TetR-like_transc_reg"/>
</dbReference>
<keyword evidence="2 4" id="KW-0238">DNA-binding</keyword>
<dbReference type="PRINTS" id="PR00455">
    <property type="entry name" value="HTHTETR"/>
</dbReference>
<dbReference type="Proteomes" id="UP000290624">
    <property type="component" value="Unassembled WGS sequence"/>
</dbReference>
<reference evidence="6 7" key="1">
    <citation type="submission" date="2018-01" db="EMBL/GenBank/DDBJ databases">
        <title>Lactibacter flavus gen. nov., sp. nov., a novel bacterium of the family Propionibacteriaceae isolated from raw milk and dairy products.</title>
        <authorList>
            <person name="Wenning M."/>
            <person name="Breitenwieser F."/>
            <person name="Huptas C."/>
            <person name="von Neubeck M."/>
            <person name="Busse H.-J."/>
            <person name="Scherer S."/>
        </authorList>
    </citation>
    <scope>NUCLEOTIDE SEQUENCE [LARGE SCALE GENOMIC DNA]</scope>
    <source>
        <strain evidence="6 7">VG341</strain>
    </source>
</reference>
<evidence type="ECO:0000256" key="1">
    <source>
        <dbReference type="ARBA" id="ARBA00023015"/>
    </source>
</evidence>
<dbReference type="GO" id="GO:0000976">
    <property type="term" value="F:transcription cis-regulatory region binding"/>
    <property type="evidence" value="ECO:0007669"/>
    <property type="project" value="TreeGrafter"/>
</dbReference>
<proteinExistence type="predicted"/>
<dbReference type="AlphaFoldDB" id="A0A4Q2EL23"/>
<feature type="domain" description="HTH tetR-type" evidence="5">
    <location>
        <begin position="6"/>
        <end position="66"/>
    </location>
</feature>
<dbReference type="OrthoDB" id="3403733at2"/>
<keyword evidence="3" id="KW-0804">Transcription</keyword>